<feature type="region of interest" description="Disordered" evidence="6">
    <location>
        <begin position="313"/>
        <end position="332"/>
    </location>
</feature>
<dbReference type="PANTHER" id="PTHR31072:SF252">
    <property type="entry name" value="TRANSCRIPTION FACTOR TCP17"/>
    <property type="match status" value="1"/>
</dbReference>
<keyword evidence="5" id="KW-0539">Nucleus</keyword>
<dbReference type="InterPro" id="IPR005333">
    <property type="entry name" value="Transcription_factor_TCP"/>
</dbReference>
<gene>
    <name evidence="7" type="ORF">DCAR_0622842</name>
</gene>
<keyword evidence="2" id="KW-0805">Transcription regulation</keyword>
<proteinExistence type="predicted"/>
<name>A0A161YAL5_DAUCS</name>
<dbReference type="EMBL" id="CP093348">
    <property type="protein sequence ID" value="WOH03444.1"/>
    <property type="molecule type" value="Genomic_DNA"/>
</dbReference>
<dbReference type="InterPro" id="IPR017887">
    <property type="entry name" value="TF_TCP_subgr"/>
</dbReference>
<feature type="compositionally biased region" description="Low complexity" evidence="6">
    <location>
        <begin position="24"/>
        <end position="33"/>
    </location>
</feature>
<dbReference type="AlphaFoldDB" id="A0A161YAL5"/>
<evidence type="ECO:0000256" key="5">
    <source>
        <dbReference type="ARBA" id="ARBA00023242"/>
    </source>
</evidence>
<dbReference type="GO" id="GO:0043565">
    <property type="term" value="F:sequence-specific DNA binding"/>
    <property type="evidence" value="ECO:0007669"/>
    <property type="project" value="TreeGrafter"/>
</dbReference>
<comment type="subcellular location">
    <subcellularLocation>
        <location evidence="1">Nucleus</location>
    </subcellularLocation>
</comment>
<evidence type="ECO:0000313" key="7">
    <source>
        <dbReference type="EMBL" id="WOH03444.1"/>
    </source>
</evidence>
<evidence type="ECO:0000256" key="3">
    <source>
        <dbReference type="ARBA" id="ARBA00023125"/>
    </source>
</evidence>
<keyword evidence="3" id="KW-0238">DNA-binding</keyword>
<organism evidence="7 8">
    <name type="scientific">Daucus carota subsp. sativus</name>
    <name type="common">Carrot</name>
    <dbReference type="NCBI Taxonomy" id="79200"/>
    <lineage>
        <taxon>Eukaryota</taxon>
        <taxon>Viridiplantae</taxon>
        <taxon>Streptophyta</taxon>
        <taxon>Embryophyta</taxon>
        <taxon>Tracheophyta</taxon>
        <taxon>Spermatophyta</taxon>
        <taxon>Magnoliopsida</taxon>
        <taxon>eudicotyledons</taxon>
        <taxon>Gunneridae</taxon>
        <taxon>Pentapetalae</taxon>
        <taxon>asterids</taxon>
        <taxon>campanulids</taxon>
        <taxon>Apiales</taxon>
        <taxon>Apiaceae</taxon>
        <taxon>Apioideae</taxon>
        <taxon>Scandiceae</taxon>
        <taxon>Daucinae</taxon>
        <taxon>Daucus</taxon>
        <taxon>Daucus sect. Daucus</taxon>
    </lineage>
</organism>
<dbReference type="OMA" id="MARSKFW"/>
<evidence type="ECO:0000313" key="8">
    <source>
        <dbReference type="Proteomes" id="UP000077755"/>
    </source>
</evidence>
<evidence type="ECO:0000256" key="2">
    <source>
        <dbReference type="ARBA" id="ARBA00023015"/>
    </source>
</evidence>
<evidence type="ECO:0000256" key="4">
    <source>
        <dbReference type="ARBA" id="ARBA00023163"/>
    </source>
</evidence>
<sequence>MINSSRGKNVRAKQEEAETNDIKSSSTTITSSSRQWAGFKNPRIVRVSRSFGGKDRHSKVCTIRGLRDRRIRLSVPSAIQLYDLQDRLGLNQPSKVVDWLLDVTKDDIDKLPPLQMPPGDFTQFYQQTLAPHHELINSIPPSSLSPFFSTNSEFVKDGGNQVFGKEELRINDSNEDGQSNTTRKSKYWPNLDTDSRAKNKEIEGENINKWNVPANMQETEGGHNSVSYNPQLSAQNFLPLVNQFPFPSLISNTMAAYNWEPPSLSLSQFGTQVFPSQVHSQGSTPSGSLPPVAHPTPSQLIFYPPPTPLFSPQYPSFTSTSSMENDPRHANHFPFLSSGTQNIAPSSVVSPFRFINPFNINTKENSQNNDDTAK</sequence>
<keyword evidence="8" id="KW-1185">Reference proteome</keyword>
<dbReference type="PROSITE" id="PS51369">
    <property type="entry name" value="TCP"/>
    <property type="match status" value="1"/>
</dbReference>
<reference evidence="7" key="1">
    <citation type="journal article" date="2016" name="Nat. Genet.">
        <title>A high-quality carrot genome assembly provides new insights into carotenoid accumulation and asterid genome evolution.</title>
        <authorList>
            <person name="Iorizzo M."/>
            <person name="Ellison S."/>
            <person name="Senalik D."/>
            <person name="Zeng P."/>
            <person name="Satapoomin P."/>
            <person name="Huang J."/>
            <person name="Bowman M."/>
            <person name="Iovene M."/>
            <person name="Sanseverino W."/>
            <person name="Cavagnaro P."/>
            <person name="Yildiz M."/>
            <person name="Macko-Podgorni A."/>
            <person name="Moranska E."/>
            <person name="Grzebelus E."/>
            <person name="Grzebelus D."/>
            <person name="Ashrafi H."/>
            <person name="Zheng Z."/>
            <person name="Cheng S."/>
            <person name="Spooner D."/>
            <person name="Van Deynze A."/>
            <person name="Simon P."/>
        </authorList>
    </citation>
    <scope>NUCLEOTIDE SEQUENCE</scope>
    <source>
        <tissue evidence="7">Leaf</tissue>
    </source>
</reference>
<evidence type="ECO:0000256" key="6">
    <source>
        <dbReference type="SAM" id="MobiDB-lite"/>
    </source>
</evidence>
<dbReference type="Pfam" id="PF03634">
    <property type="entry name" value="TCP"/>
    <property type="match status" value="1"/>
</dbReference>
<protein>
    <submittedName>
        <fullName evidence="7">Uncharacterized protein</fullName>
    </submittedName>
</protein>
<dbReference type="Gramene" id="KZM89519">
    <property type="protein sequence ID" value="KZM89519"/>
    <property type="gene ID" value="DCAR_023118"/>
</dbReference>
<dbReference type="Proteomes" id="UP000077755">
    <property type="component" value="Chromosome 6"/>
</dbReference>
<keyword evidence="4" id="KW-0804">Transcription</keyword>
<reference evidence="7" key="2">
    <citation type="submission" date="2022-03" db="EMBL/GenBank/DDBJ databases">
        <title>Draft title - Genomic analysis of global carrot germplasm unveils the trajectory of domestication and the origin of high carotenoid orange carrot.</title>
        <authorList>
            <person name="Iorizzo M."/>
            <person name="Ellison S."/>
            <person name="Senalik D."/>
            <person name="Macko-Podgorni A."/>
            <person name="Grzebelus D."/>
            <person name="Bostan H."/>
            <person name="Rolling W."/>
            <person name="Curaba J."/>
            <person name="Simon P."/>
        </authorList>
    </citation>
    <scope>NUCLEOTIDE SEQUENCE</scope>
    <source>
        <tissue evidence="7">Leaf</tissue>
    </source>
</reference>
<dbReference type="KEGG" id="dcr:108226512"/>
<feature type="compositionally biased region" description="Polar residues" evidence="6">
    <location>
        <begin position="313"/>
        <end position="324"/>
    </location>
</feature>
<dbReference type="OrthoDB" id="1889307at2759"/>
<feature type="region of interest" description="Disordered" evidence="6">
    <location>
        <begin position="171"/>
        <end position="192"/>
    </location>
</feature>
<feature type="region of interest" description="Disordered" evidence="6">
    <location>
        <begin position="1"/>
        <end position="35"/>
    </location>
</feature>
<dbReference type="GO" id="GO:0005634">
    <property type="term" value="C:nucleus"/>
    <property type="evidence" value="ECO:0007669"/>
    <property type="project" value="UniProtKB-SubCell"/>
</dbReference>
<accession>A0A161YAL5</accession>
<dbReference type="PANTHER" id="PTHR31072">
    <property type="entry name" value="TRANSCRIPTION FACTOR TCP4-RELATED"/>
    <property type="match status" value="1"/>
</dbReference>
<dbReference type="GO" id="GO:0003700">
    <property type="term" value="F:DNA-binding transcription factor activity"/>
    <property type="evidence" value="ECO:0007669"/>
    <property type="project" value="InterPro"/>
</dbReference>
<evidence type="ECO:0000256" key="1">
    <source>
        <dbReference type="ARBA" id="ARBA00004123"/>
    </source>
</evidence>